<evidence type="ECO:0000256" key="1">
    <source>
        <dbReference type="ARBA" id="ARBA00023015"/>
    </source>
</evidence>
<evidence type="ECO:0000259" key="4">
    <source>
        <dbReference type="PROSITE" id="PS50949"/>
    </source>
</evidence>
<dbReference type="InterPro" id="IPR050679">
    <property type="entry name" value="Bact_HTH_transcr_reg"/>
</dbReference>
<comment type="caution">
    <text evidence="5">The sequence shown here is derived from an EMBL/GenBank/DDBJ whole genome shotgun (WGS) entry which is preliminary data.</text>
</comment>
<keyword evidence="1" id="KW-0805">Transcription regulation</keyword>
<name>A0ABV2R7F9_9CAUL</name>
<dbReference type="Pfam" id="PF07702">
    <property type="entry name" value="UTRA"/>
    <property type="match status" value="1"/>
</dbReference>
<dbReference type="SMART" id="SM00866">
    <property type="entry name" value="UTRA"/>
    <property type="match status" value="1"/>
</dbReference>
<reference evidence="5 6" key="1">
    <citation type="submission" date="2024-06" db="EMBL/GenBank/DDBJ databases">
        <title>Sorghum-associated microbial communities from plants grown in Nebraska, USA.</title>
        <authorList>
            <person name="Schachtman D."/>
        </authorList>
    </citation>
    <scope>NUCLEOTIDE SEQUENCE [LARGE SCALE GENOMIC DNA]</scope>
    <source>
        <strain evidence="5 6">2814</strain>
    </source>
</reference>
<dbReference type="InterPro" id="IPR000524">
    <property type="entry name" value="Tscrpt_reg_HTH_GntR"/>
</dbReference>
<evidence type="ECO:0000313" key="6">
    <source>
        <dbReference type="Proteomes" id="UP001549313"/>
    </source>
</evidence>
<dbReference type="Gene3D" id="3.40.1410.10">
    <property type="entry name" value="Chorismate lyase-like"/>
    <property type="match status" value="1"/>
</dbReference>
<dbReference type="InterPro" id="IPR036390">
    <property type="entry name" value="WH_DNA-bd_sf"/>
</dbReference>
<evidence type="ECO:0000256" key="3">
    <source>
        <dbReference type="ARBA" id="ARBA00023163"/>
    </source>
</evidence>
<sequence>MTDDAWPFSAVPQLDESMPTPLYHQIYLVLREQIRSGAIPANALLPGEQQMAKIFNVSRITVKRALNELAADGLLNRHRGRGTTVTNGTAVPVVKGSFDNLLESLRIMGLETEIEVLDVADIPADAPTAEALELSPGTRVQRAVRRRKLQGEPFSHLVTHVPGDIADRYSVRDMATTSLLTLLERAGAAVFDAEQSITAVAAEPLVASALGVAVGAPLLKVERIMRDVNGRPVQLIHSHYRSDRFQYHVKTHRRKPPSHPENSRG</sequence>
<evidence type="ECO:0000256" key="2">
    <source>
        <dbReference type="ARBA" id="ARBA00023125"/>
    </source>
</evidence>
<evidence type="ECO:0000313" key="5">
    <source>
        <dbReference type="EMBL" id="MET4682516.1"/>
    </source>
</evidence>
<gene>
    <name evidence="5" type="ORF">ABIE19_000425</name>
</gene>
<dbReference type="PANTHER" id="PTHR44846:SF1">
    <property type="entry name" value="MANNOSYL-D-GLYCERATE TRANSPORT_METABOLISM SYSTEM REPRESSOR MNGR-RELATED"/>
    <property type="match status" value="1"/>
</dbReference>
<dbReference type="PANTHER" id="PTHR44846">
    <property type="entry name" value="MANNOSYL-D-GLYCERATE TRANSPORT/METABOLISM SYSTEM REPRESSOR MNGR-RELATED"/>
    <property type="match status" value="1"/>
</dbReference>
<dbReference type="CDD" id="cd07377">
    <property type="entry name" value="WHTH_GntR"/>
    <property type="match status" value="1"/>
</dbReference>
<feature type="domain" description="HTH gntR-type" evidence="4">
    <location>
        <begin position="20"/>
        <end position="88"/>
    </location>
</feature>
<dbReference type="SUPFAM" id="SSF64288">
    <property type="entry name" value="Chorismate lyase-like"/>
    <property type="match status" value="1"/>
</dbReference>
<dbReference type="Proteomes" id="UP001549313">
    <property type="component" value="Unassembled WGS sequence"/>
</dbReference>
<dbReference type="EMBL" id="JBEPTF010000001">
    <property type="protein sequence ID" value="MET4682516.1"/>
    <property type="molecule type" value="Genomic_DNA"/>
</dbReference>
<dbReference type="PRINTS" id="PR00035">
    <property type="entry name" value="HTHGNTR"/>
</dbReference>
<keyword evidence="2" id="KW-0238">DNA-binding</keyword>
<dbReference type="SMART" id="SM00345">
    <property type="entry name" value="HTH_GNTR"/>
    <property type="match status" value="1"/>
</dbReference>
<dbReference type="PROSITE" id="PS50949">
    <property type="entry name" value="HTH_GNTR"/>
    <property type="match status" value="1"/>
</dbReference>
<dbReference type="Pfam" id="PF00392">
    <property type="entry name" value="GntR"/>
    <property type="match status" value="1"/>
</dbReference>
<accession>A0ABV2R7F9</accession>
<dbReference type="InterPro" id="IPR028978">
    <property type="entry name" value="Chorismate_lyase_/UTRA_dom_sf"/>
</dbReference>
<protein>
    <submittedName>
        <fullName evidence="5">GntR family transcriptional regulator</fullName>
    </submittedName>
</protein>
<dbReference type="InterPro" id="IPR011663">
    <property type="entry name" value="UTRA"/>
</dbReference>
<keyword evidence="3" id="KW-0804">Transcription</keyword>
<dbReference type="Gene3D" id="1.10.10.10">
    <property type="entry name" value="Winged helix-like DNA-binding domain superfamily/Winged helix DNA-binding domain"/>
    <property type="match status" value="1"/>
</dbReference>
<dbReference type="SUPFAM" id="SSF46785">
    <property type="entry name" value="Winged helix' DNA-binding domain"/>
    <property type="match status" value="1"/>
</dbReference>
<dbReference type="InterPro" id="IPR036388">
    <property type="entry name" value="WH-like_DNA-bd_sf"/>
</dbReference>
<proteinExistence type="predicted"/>
<keyword evidence="6" id="KW-1185">Reference proteome</keyword>
<dbReference type="RefSeq" id="WP_354087461.1">
    <property type="nucleotide sequence ID" value="NZ_JBEPTF010000001.1"/>
</dbReference>
<organism evidence="5 6">
    <name type="scientific">Brevundimonas faecalis</name>
    <dbReference type="NCBI Taxonomy" id="947378"/>
    <lineage>
        <taxon>Bacteria</taxon>
        <taxon>Pseudomonadati</taxon>
        <taxon>Pseudomonadota</taxon>
        <taxon>Alphaproteobacteria</taxon>
        <taxon>Caulobacterales</taxon>
        <taxon>Caulobacteraceae</taxon>
        <taxon>Brevundimonas</taxon>
    </lineage>
</organism>